<reference evidence="1 2" key="1">
    <citation type="submission" date="2022-05" db="EMBL/GenBank/DDBJ databases">
        <title>Chromosome-level reference genomes for two strains of Caenorhabditis briggsae: an improved platform for comparative genomics.</title>
        <authorList>
            <person name="Stevens L."/>
            <person name="Andersen E.C."/>
        </authorList>
    </citation>
    <scope>NUCLEOTIDE SEQUENCE [LARGE SCALE GENOMIC DNA]</scope>
    <source>
        <strain evidence="1">QX1410_ONT</strain>
        <tissue evidence="1">Whole-organism</tissue>
    </source>
</reference>
<dbReference type="Proteomes" id="UP000827892">
    <property type="component" value="Chromosome IV"/>
</dbReference>
<organism evidence="1 2">
    <name type="scientific">Caenorhabditis briggsae</name>
    <dbReference type="NCBI Taxonomy" id="6238"/>
    <lineage>
        <taxon>Eukaryota</taxon>
        <taxon>Metazoa</taxon>
        <taxon>Ecdysozoa</taxon>
        <taxon>Nematoda</taxon>
        <taxon>Chromadorea</taxon>
        <taxon>Rhabditida</taxon>
        <taxon>Rhabditina</taxon>
        <taxon>Rhabditomorpha</taxon>
        <taxon>Rhabditoidea</taxon>
        <taxon>Rhabditidae</taxon>
        <taxon>Peloderinae</taxon>
        <taxon>Caenorhabditis</taxon>
    </lineage>
</organism>
<dbReference type="EMBL" id="CP090894">
    <property type="protein sequence ID" value="ULT97842.1"/>
    <property type="molecule type" value="Genomic_DNA"/>
</dbReference>
<accession>A0AAE9AJM4</accession>
<evidence type="ECO:0000313" key="2">
    <source>
        <dbReference type="Proteomes" id="UP000827892"/>
    </source>
</evidence>
<gene>
    <name evidence="1" type="ORF">L3Y34_005583</name>
</gene>
<evidence type="ECO:0000313" key="1">
    <source>
        <dbReference type="EMBL" id="ULT97842.1"/>
    </source>
</evidence>
<name>A0AAE9AJM4_CAEBR</name>
<proteinExistence type="predicted"/>
<dbReference type="AlphaFoldDB" id="A0AAE9AJM4"/>
<protein>
    <submittedName>
        <fullName evidence="1">Uncharacterized protein</fullName>
    </submittedName>
</protein>
<sequence length="87" mass="10055">MTFISNFREFHGDFFVSTFNYQYHDAFSGTIQLTGKGLRSSFPSHWKKSTNDQKSCEDCFKSALELMGTLEDAQWDGSFQKIRILVV</sequence>